<proteinExistence type="inferred from homology"/>
<evidence type="ECO:0000256" key="1">
    <source>
        <dbReference type="ARBA" id="ARBA00009477"/>
    </source>
</evidence>
<name>A0A4R0PAW4_9SPHI</name>
<evidence type="ECO:0000259" key="2">
    <source>
        <dbReference type="Pfam" id="PF25989"/>
    </source>
</evidence>
<sequence length="351" mass="38953">MRIYRVIAFLGLCGVGCSGPKDVQKEDSREPVGSKEETIVSTYQVYPKLFNYMVKGSGKIKPENQQIVIAESNGQLTYYGLKNSEVVGAGQILLKFDTRAQQIKIEQVKENIFSSSLNYQSDLLSQESLLKSKSKGIRDTVYRKIKSSTGLTNAEIEMKDLQLEIFKSNLRAPFSGKIANIKVQPHQYVRQGDELFTIYTDRSLFLETKVLESDILSIRVGQKAEIQPISDGSKYLAVVDDINPIVDDAGLVQIRLKVLNPKGLIAGMNAIATILIPEQKSLSVPKQAIVMRSGKAVVFTFRAGKAKWNYVSLGRDNGLEVEIKNGLQAGEKVILENNLQLAHDAVVKEQN</sequence>
<evidence type="ECO:0000313" key="4">
    <source>
        <dbReference type="Proteomes" id="UP000291485"/>
    </source>
</evidence>
<dbReference type="EMBL" id="SJSN01000001">
    <property type="protein sequence ID" value="TCD12994.1"/>
    <property type="molecule type" value="Genomic_DNA"/>
</dbReference>
<dbReference type="Gene3D" id="2.40.420.20">
    <property type="match status" value="1"/>
</dbReference>
<feature type="domain" description="YknX-like C-terminal permuted SH3-like" evidence="2">
    <location>
        <begin position="282"/>
        <end position="342"/>
    </location>
</feature>
<dbReference type="InterPro" id="IPR006143">
    <property type="entry name" value="RND_pump_MFP"/>
</dbReference>
<dbReference type="Gene3D" id="2.40.30.170">
    <property type="match status" value="1"/>
</dbReference>
<dbReference type="InterPro" id="IPR058637">
    <property type="entry name" value="YknX-like_C"/>
</dbReference>
<reference evidence="3 4" key="1">
    <citation type="submission" date="2019-02" db="EMBL/GenBank/DDBJ databases">
        <title>Pedobacter sp. RP-3-11 sp. nov., isolated from Arctic soil.</title>
        <authorList>
            <person name="Dahal R.H."/>
        </authorList>
    </citation>
    <scope>NUCLEOTIDE SEQUENCE [LARGE SCALE GENOMIC DNA]</scope>
    <source>
        <strain evidence="3 4">RP-3-11</strain>
    </source>
</reference>
<dbReference type="Gene3D" id="2.40.50.100">
    <property type="match status" value="1"/>
</dbReference>
<dbReference type="AlphaFoldDB" id="A0A4R0PAW4"/>
<evidence type="ECO:0000313" key="3">
    <source>
        <dbReference type="EMBL" id="TCD12994.1"/>
    </source>
</evidence>
<keyword evidence="4" id="KW-1185">Reference proteome</keyword>
<dbReference type="SUPFAM" id="SSF111369">
    <property type="entry name" value="HlyD-like secretion proteins"/>
    <property type="match status" value="1"/>
</dbReference>
<dbReference type="NCBIfam" id="TIGR01730">
    <property type="entry name" value="RND_mfp"/>
    <property type="match status" value="1"/>
</dbReference>
<dbReference type="Proteomes" id="UP000291485">
    <property type="component" value="Unassembled WGS sequence"/>
</dbReference>
<dbReference type="OrthoDB" id="1522646at2"/>
<dbReference type="RefSeq" id="WP_131556427.1">
    <property type="nucleotide sequence ID" value="NZ_SJSN01000001.1"/>
</dbReference>
<dbReference type="PANTHER" id="PTHR30469">
    <property type="entry name" value="MULTIDRUG RESISTANCE PROTEIN MDTA"/>
    <property type="match status" value="1"/>
</dbReference>
<gene>
    <name evidence="3" type="ORF">EZ449_02805</name>
</gene>
<comment type="similarity">
    <text evidence="1">Belongs to the membrane fusion protein (MFP) (TC 8.A.1) family.</text>
</comment>
<dbReference type="Pfam" id="PF25989">
    <property type="entry name" value="YknX_C"/>
    <property type="match status" value="1"/>
</dbReference>
<dbReference type="Gene3D" id="1.10.287.470">
    <property type="entry name" value="Helix hairpin bin"/>
    <property type="match status" value="1"/>
</dbReference>
<comment type="caution">
    <text evidence="3">The sequence shown here is derived from an EMBL/GenBank/DDBJ whole genome shotgun (WGS) entry which is preliminary data.</text>
</comment>
<accession>A0A4R0PAW4</accession>
<dbReference type="GO" id="GO:0015562">
    <property type="term" value="F:efflux transmembrane transporter activity"/>
    <property type="evidence" value="ECO:0007669"/>
    <property type="project" value="TreeGrafter"/>
</dbReference>
<protein>
    <submittedName>
        <fullName evidence="3">Efflux RND transporter periplasmic adaptor subunit</fullName>
    </submittedName>
</protein>
<organism evidence="3 4">
    <name type="scientific">Pedobacter frigidisoli</name>
    <dbReference type="NCBI Taxonomy" id="2530455"/>
    <lineage>
        <taxon>Bacteria</taxon>
        <taxon>Pseudomonadati</taxon>
        <taxon>Bacteroidota</taxon>
        <taxon>Sphingobacteriia</taxon>
        <taxon>Sphingobacteriales</taxon>
        <taxon>Sphingobacteriaceae</taxon>
        <taxon>Pedobacter</taxon>
    </lineage>
</organism>
<dbReference type="GO" id="GO:1990281">
    <property type="term" value="C:efflux pump complex"/>
    <property type="evidence" value="ECO:0007669"/>
    <property type="project" value="TreeGrafter"/>
</dbReference>